<feature type="domain" description="Helicase ATP-binding" evidence="7">
    <location>
        <begin position="34"/>
        <end position="205"/>
    </location>
</feature>
<dbReference type="GO" id="GO:0016787">
    <property type="term" value="F:hydrolase activity"/>
    <property type="evidence" value="ECO:0007669"/>
    <property type="project" value="UniProtKB-KW"/>
</dbReference>
<dbReference type="GO" id="GO:0005524">
    <property type="term" value="F:ATP binding"/>
    <property type="evidence" value="ECO:0007669"/>
    <property type="project" value="UniProtKB-KW"/>
</dbReference>
<feature type="domain" description="DEAD-box RNA helicase Q" evidence="9">
    <location>
        <begin position="3"/>
        <end position="31"/>
    </location>
</feature>
<evidence type="ECO:0000256" key="5">
    <source>
        <dbReference type="ARBA" id="ARBA00038437"/>
    </source>
</evidence>
<dbReference type="InterPro" id="IPR027417">
    <property type="entry name" value="P-loop_NTPase"/>
</dbReference>
<evidence type="ECO:0000259" key="8">
    <source>
        <dbReference type="PROSITE" id="PS51194"/>
    </source>
</evidence>
<evidence type="ECO:0000259" key="7">
    <source>
        <dbReference type="PROSITE" id="PS51192"/>
    </source>
</evidence>
<dbReference type="CDD" id="cd00268">
    <property type="entry name" value="DEADc"/>
    <property type="match status" value="1"/>
</dbReference>
<sequence>MTKKFSDFGLNQKLVDSLKEIGFYNSTSIQEQIIPLVLKGKNVVGKSQTGSGKTHAFIIPILNNLNKTKLQSIIIAPSRELSEQIFNYFKELSLIFDKDIKIATYIGGTDREQQLYKIKKEVPQVIIGTPGRIKDLLSDSIIETKYISSLVIDEADMTMDMGFIDDIDYIFKSLPIKKQIMFFSATFSQKMKVFLKKYLPSNTVFIDNNETFISENIDNFLIFTKGRDHNLIIKKLLNIYNPYLGIIFCNTRNRAEEVYRYLKESKLKVVKISGDIPSRRRRQIIKQIRDLKYQYVVATDLAARGIDIDEVSLVINDDIPYDRSFFVHRIGRTGRSGTHGTALTLYDPEEENKVSILEKNGIRFINKEIGHNKIIDHYDRDRRKKRVKDHTKLDPGMLGLIKKKKKKVKPGYKRQIKQRIKIEEQYKRRVKKRNNK</sequence>
<reference evidence="10" key="2">
    <citation type="journal article" date="2021" name="PeerJ">
        <title>Extensive microbial diversity within the chicken gut microbiome revealed by metagenomics and culture.</title>
        <authorList>
            <person name="Gilroy R."/>
            <person name="Ravi A."/>
            <person name="Getino M."/>
            <person name="Pursley I."/>
            <person name="Horton D.L."/>
            <person name="Alikhan N.F."/>
            <person name="Baker D."/>
            <person name="Gharbi K."/>
            <person name="Hall N."/>
            <person name="Watson M."/>
            <person name="Adriaenssens E.M."/>
            <person name="Foster-Nyarko E."/>
            <person name="Jarju S."/>
            <person name="Secka A."/>
            <person name="Antonio M."/>
            <person name="Oren A."/>
            <person name="Chaudhuri R.R."/>
            <person name="La Ragione R."/>
            <person name="Hildebrand F."/>
            <person name="Pallen M.J."/>
        </authorList>
    </citation>
    <scope>NUCLEOTIDE SEQUENCE</scope>
    <source>
        <strain evidence="10">C6-149</strain>
    </source>
</reference>
<dbReference type="PROSITE" id="PS51195">
    <property type="entry name" value="Q_MOTIF"/>
    <property type="match status" value="1"/>
</dbReference>
<dbReference type="Pfam" id="PF00270">
    <property type="entry name" value="DEAD"/>
    <property type="match status" value="1"/>
</dbReference>
<dbReference type="InterPro" id="IPR014001">
    <property type="entry name" value="Helicase_ATP-bd"/>
</dbReference>
<dbReference type="Pfam" id="PF00271">
    <property type="entry name" value="Helicase_C"/>
    <property type="match status" value="1"/>
</dbReference>
<dbReference type="Gene3D" id="3.40.50.300">
    <property type="entry name" value="P-loop containing nucleotide triphosphate hydrolases"/>
    <property type="match status" value="2"/>
</dbReference>
<proteinExistence type="inferred from homology"/>
<comment type="similarity">
    <text evidence="5">Belongs to the DEAD box helicase family.</text>
</comment>
<dbReference type="PANTHER" id="PTHR47959:SF1">
    <property type="entry name" value="ATP-DEPENDENT RNA HELICASE DBPA"/>
    <property type="match status" value="1"/>
</dbReference>
<keyword evidence="3 10" id="KW-0347">Helicase</keyword>
<gene>
    <name evidence="10" type="ORF">IAA89_03355</name>
</gene>
<comment type="caution">
    <text evidence="10">The sequence shown here is derived from an EMBL/GenBank/DDBJ whole genome shotgun (WGS) entry which is preliminary data.</text>
</comment>
<evidence type="ECO:0000256" key="4">
    <source>
        <dbReference type="ARBA" id="ARBA00022840"/>
    </source>
</evidence>
<dbReference type="SUPFAM" id="SSF52540">
    <property type="entry name" value="P-loop containing nucleoside triphosphate hydrolases"/>
    <property type="match status" value="1"/>
</dbReference>
<evidence type="ECO:0000256" key="3">
    <source>
        <dbReference type="ARBA" id="ARBA00022806"/>
    </source>
</evidence>
<dbReference type="Proteomes" id="UP000823614">
    <property type="component" value="Unassembled WGS sequence"/>
</dbReference>
<dbReference type="InterPro" id="IPR011545">
    <property type="entry name" value="DEAD/DEAH_box_helicase_dom"/>
</dbReference>
<dbReference type="GO" id="GO:0003724">
    <property type="term" value="F:RNA helicase activity"/>
    <property type="evidence" value="ECO:0007669"/>
    <property type="project" value="InterPro"/>
</dbReference>
<organism evidence="10 11">
    <name type="scientific">Candidatus Gallilactobacillus intestinavium</name>
    <dbReference type="NCBI Taxonomy" id="2840838"/>
    <lineage>
        <taxon>Bacteria</taxon>
        <taxon>Bacillati</taxon>
        <taxon>Bacillota</taxon>
        <taxon>Bacilli</taxon>
        <taxon>Lactobacillales</taxon>
        <taxon>Lactobacillaceae</taxon>
        <taxon>Lactobacillaceae incertae sedis</taxon>
        <taxon>Candidatus Gallilactobacillus</taxon>
    </lineage>
</organism>
<evidence type="ECO:0000256" key="2">
    <source>
        <dbReference type="ARBA" id="ARBA00022801"/>
    </source>
</evidence>
<dbReference type="PROSITE" id="PS51194">
    <property type="entry name" value="HELICASE_CTER"/>
    <property type="match status" value="1"/>
</dbReference>
<evidence type="ECO:0000313" key="11">
    <source>
        <dbReference type="Proteomes" id="UP000823614"/>
    </source>
</evidence>
<dbReference type="PANTHER" id="PTHR47959">
    <property type="entry name" value="ATP-DEPENDENT RNA HELICASE RHLE-RELATED"/>
    <property type="match status" value="1"/>
</dbReference>
<dbReference type="InterPro" id="IPR050079">
    <property type="entry name" value="DEAD_box_RNA_helicase"/>
</dbReference>
<evidence type="ECO:0000256" key="1">
    <source>
        <dbReference type="ARBA" id="ARBA00022741"/>
    </source>
</evidence>
<accession>A0A9D9H9M4</accession>
<dbReference type="GO" id="GO:0005829">
    <property type="term" value="C:cytosol"/>
    <property type="evidence" value="ECO:0007669"/>
    <property type="project" value="TreeGrafter"/>
</dbReference>
<keyword evidence="2" id="KW-0378">Hydrolase</keyword>
<dbReference type="EMBL" id="JADIMP010000053">
    <property type="protein sequence ID" value="MBO8441467.1"/>
    <property type="molecule type" value="Genomic_DNA"/>
</dbReference>
<dbReference type="InterPro" id="IPR001650">
    <property type="entry name" value="Helicase_C-like"/>
</dbReference>
<protein>
    <submittedName>
        <fullName evidence="10">DEAD/DEAH box helicase</fullName>
    </submittedName>
</protein>
<evidence type="ECO:0000256" key="6">
    <source>
        <dbReference type="PROSITE-ProRule" id="PRU00552"/>
    </source>
</evidence>
<name>A0A9D9H9M4_9LACO</name>
<evidence type="ECO:0000259" key="9">
    <source>
        <dbReference type="PROSITE" id="PS51195"/>
    </source>
</evidence>
<dbReference type="SMART" id="SM00490">
    <property type="entry name" value="HELICc"/>
    <property type="match status" value="1"/>
</dbReference>
<dbReference type="PROSITE" id="PS51192">
    <property type="entry name" value="HELICASE_ATP_BIND_1"/>
    <property type="match status" value="1"/>
</dbReference>
<dbReference type="SMART" id="SM00487">
    <property type="entry name" value="DEXDc"/>
    <property type="match status" value="1"/>
</dbReference>
<keyword evidence="4" id="KW-0067">ATP-binding</keyword>
<dbReference type="InterPro" id="IPR014014">
    <property type="entry name" value="RNA_helicase_DEAD_Q_motif"/>
</dbReference>
<evidence type="ECO:0000313" key="10">
    <source>
        <dbReference type="EMBL" id="MBO8441467.1"/>
    </source>
</evidence>
<dbReference type="AlphaFoldDB" id="A0A9D9H9M4"/>
<dbReference type="InterPro" id="IPR044742">
    <property type="entry name" value="DEAD/DEAH_RhlB"/>
</dbReference>
<feature type="short sequence motif" description="Q motif" evidence="6">
    <location>
        <begin position="3"/>
        <end position="31"/>
    </location>
</feature>
<feature type="domain" description="Helicase C-terminal" evidence="8">
    <location>
        <begin position="216"/>
        <end position="383"/>
    </location>
</feature>
<dbReference type="GO" id="GO:0003676">
    <property type="term" value="F:nucleic acid binding"/>
    <property type="evidence" value="ECO:0007669"/>
    <property type="project" value="InterPro"/>
</dbReference>
<keyword evidence="1" id="KW-0547">Nucleotide-binding</keyword>
<reference evidence="10" key="1">
    <citation type="submission" date="2020-10" db="EMBL/GenBank/DDBJ databases">
        <authorList>
            <person name="Gilroy R."/>
        </authorList>
    </citation>
    <scope>NUCLEOTIDE SEQUENCE</scope>
    <source>
        <strain evidence="10">C6-149</strain>
    </source>
</reference>
<dbReference type="CDD" id="cd18787">
    <property type="entry name" value="SF2_C_DEAD"/>
    <property type="match status" value="1"/>
</dbReference>